<protein>
    <submittedName>
        <fullName evidence="1">Uncharacterized protein</fullName>
    </submittedName>
</protein>
<evidence type="ECO:0000313" key="1">
    <source>
        <dbReference type="EMBL" id="KAH7902904.1"/>
    </source>
</evidence>
<comment type="caution">
    <text evidence="1">The sequence shown here is derived from an EMBL/GenBank/DDBJ whole genome shotgun (WGS) entry which is preliminary data.</text>
</comment>
<accession>A0ACB7ZP11</accession>
<dbReference type="Proteomes" id="UP000790377">
    <property type="component" value="Unassembled WGS sequence"/>
</dbReference>
<name>A0ACB7ZP11_9AGAM</name>
<organism evidence="1 2">
    <name type="scientific">Hygrophoropsis aurantiaca</name>
    <dbReference type="NCBI Taxonomy" id="72124"/>
    <lineage>
        <taxon>Eukaryota</taxon>
        <taxon>Fungi</taxon>
        <taxon>Dikarya</taxon>
        <taxon>Basidiomycota</taxon>
        <taxon>Agaricomycotina</taxon>
        <taxon>Agaricomycetes</taxon>
        <taxon>Agaricomycetidae</taxon>
        <taxon>Boletales</taxon>
        <taxon>Coniophorineae</taxon>
        <taxon>Hygrophoropsidaceae</taxon>
        <taxon>Hygrophoropsis</taxon>
    </lineage>
</organism>
<gene>
    <name evidence="1" type="ORF">BJ138DRAFT_1120962</name>
</gene>
<reference evidence="1" key="1">
    <citation type="journal article" date="2021" name="New Phytol.">
        <title>Evolutionary innovations through gain and loss of genes in the ectomycorrhizal Boletales.</title>
        <authorList>
            <person name="Wu G."/>
            <person name="Miyauchi S."/>
            <person name="Morin E."/>
            <person name="Kuo A."/>
            <person name="Drula E."/>
            <person name="Varga T."/>
            <person name="Kohler A."/>
            <person name="Feng B."/>
            <person name="Cao Y."/>
            <person name="Lipzen A."/>
            <person name="Daum C."/>
            <person name="Hundley H."/>
            <person name="Pangilinan J."/>
            <person name="Johnson J."/>
            <person name="Barry K."/>
            <person name="LaButti K."/>
            <person name="Ng V."/>
            <person name="Ahrendt S."/>
            <person name="Min B."/>
            <person name="Choi I.G."/>
            <person name="Park H."/>
            <person name="Plett J.M."/>
            <person name="Magnuson J."/>
            <person name="Spatafora J.W."/>
            <person name="Nagy L.G."/>
            <person name="Henrissat B."/>
            <person name="Grigoriev I.V."/>
            <person name="Yang Z.L."/>
            <person name="Xu J."/>
            <person name="Martin F.M."/>
        </authorList>
    </citation>
    <scope>NUCLEOTIDE SEQUENCE</scope>
    <source>
        <strain evidence="1">ATCC 28755</strain>
    </source>
</reference>
<evidence type="ECO:0000313" key="2">
    <source>
        <dbReference type="Proteomes" id="UP000790377"/>
    </source>
</evidence>
<sequence>MIVVECFSEIEQWEADRLKPNPFHSRVNAPTQSSIRLALAQEETCEIEKGHNISLHTEVSPSILVSSGLDLEEQQRRLYSNLSALGEHSTDIQKTKAQREMNSLQCKIDSWVTVQLLYMPIVAILRARAASAMASNGESVAKVEPHKFKLWLPSELGCNDTCDVRLRENEWRLRYAQAHDTLNQVRQFLRLQSHLFKFKGRNLRGQGPNTRARNVLKNVDTKLQGCVKKYQTARSALQALSKVLGRVGWESTLKELTKDDLRSMTDLVDGETEGRKKLTWIWRTAGVEESDNEGLQDAVRMEWCRTRARAMRWSEEVDLLQEEMRRVLQYFAWHAAWWEEQGMRRFTADKTLAEGLFAYASRQADIRHHLADTFRELWGEVPSLIASAGTVSPPM</sequence>
<proteinExistence type="predicted"/>
<dbReference type="EMBL" id="MU269412">
    <property type="protein sequence ID" value="KAH7902904.1"/>
    <property type="molecule type" value="Genomic_DNA"/>
</dbReference>
<keyword evidence="2" id="KW-1185">Reference proteome</keyword>